<feature type="transmembrane region" description="Helical" evidence="2">
    <location>
        <begin position="146"/>
        <end position="173"/>
    </location>
</feature>
<reference evidence="4 5" key="1">
    <citation type="submission" date="2015-12" db="EMBL/GenBank/DDBJ databases">
        <title>Draft genome sequence of Moniliophthora roreri, the causal agent of frosty pod rot of cacao.</title>
        <authorList>
            <person name="Aime M.C."/>
            <person name="Diaz-Valderrama J.R."/>
            <person name="Kijpornyongpan T."/>
            <person name="Phillips-Mora W."/>
        </authorList>
    </citation>
    <scope>NUCLEOTIDE SEQUENCE [LARGE SCALE GENOMIC DNA]</scope>
    <source>
        <strain evidence="4 5">MCA 2952</strain>
    </source>
</reference>
<keyword evidence="3" id="KW-0732">Signal</keyword>
<evidence type="ECO:0000256" key="2">
    <source>
        <dbReference type="SAM" id="Phobius"/>
    </source>
</evidence>
<keyword evidence="2" id="KW-0812">Transmembrane</keyword>
<name>A0A0W0EWU2_MONRR</name>
<feature type="region of interest" description="Disordered" evidence="1">
    <location>
        <begin position="269"/>
        <end position="291"/>
    </location>
</feature>
<comment type="caution">
    <text evidence="4">The sequence shown here is derived from an EMBL/GenBank/DDBJ whole genome shotgun (WGS) entry which is preliminary data.</text>
</comment>
<feature type="signal peptide" evidence="3">
    <location>
        <begin position="1"/>
        <end position="18"/>
    </location>
</feature>
<dbReference type="EMBL" id="LATX01002469">
    <property type="protein sequence ID" value="KTB28558.1"/>
    <property type="molecule type" value="Genomic_DNA"/>
</dbReference>
<evidence type="ECO:0000313" key="4">
    <source>
        <dbReference type="EMBL" id="KTB28558.1"/>
    </source>
</evidence>
<protein>
    <submittedName>
        <fullName evidence="4">Uncharacterized protein</fullName>
    </submittedName>
</protein>
<feature type="chain" id="PRO_5006901112" evidence="3">
    <location>
        <begin position="19"/>
        <end position="291"/>
    </location>
</feature>
<keyword evidence="2" id="KW-1133">Transmembrane helix</keyword>
<dbReference type="Proteomes" id="UP000054988">
    <property type="component" value="Unassembled WGS sequence"/>
</dbReference>
<dbReference type="AlphaFoldDB" id="A0A0W0EWU2"/>
<organism evidence="4 5">
    <name type="scientific">Moniliophthora roreri</name>
    <name type="common">Frosty pod rot fungus</name>
    <name type="synonym">Monilia roreri</name>
    <dbReference type="NCBI Taxonomy" id="221103"/>
    <lineage>
        <taxon>Eukaryota</taxon>
        <taxon>Fungi</taxon>
        <taxon>Dikarya</taxon>
        <taxon>Basidiomycota</taxon>
        <taxon>Agaricomycotina</taxon>
        <taxon>Agaricomycetes</taxon>
        <taxon>Agaricomycetidae</taxon>
        <taxon>Agaricales</taxon>
        <taxon>Marasmiineae</taxon>
        <taxon>Marasmiaceae</taxon>
        <taxon>Moniliophthora</taxon>
    </lineage>
</organism>
<keyword evidence="2" id="KW-0472">Membrane</keyword>
<sequence>MWIFFSLVVFWCSNVISSYPLETVFSPLFPTLFDDGLHSNTPEVTSSYPATSSQLPVHFSTSHLLTPTRLSVVLGHTTTNDAHKTTSTPFPVPTPTITNVQSMSISPFSIHPSSSFYSFPPSVTATASSSPNKALSFVGDSKEWKIVGIAVISIASVVAVILLTVFFDSWWAFLRDVICRRKRNSDEYKEDLVPDWSRQSWQVKLATEEGHRYPTTAAQVYAGALHDDKSRGVIPSLPPRLASPEASTPYFPQPLYRHPSTKSQYAERYPQVPSNYEYNATERPSLQHWHR</sequence>
<evidence type="ECO:0000256" key="3">
    <source>
        <dbReference type="SAM" id="SignalP"/>
    </source>
</evidence>
<evidence type="ECO:0000256" key="1">
    <source>
        <dbReference type="SAM" id="MobiDB-lite"/>
    </source>
</evidence>
<feature type="compositionally biased region" description="Polar residues" evidence="1">
    <location>
        <begin position="272"/>
        <end position="284"/>
    </location>
</feature>
<dbReference type="eggNOG" id="ENOG502T26Q">
    <property type="taxonomic scope" value="Eukaryota"/>
</dbReference>
<feature type="region of interest" description="Disordered" evidence="1">
    <location>
        <begin position="236"/>
        <end position="256"/>
    </location>
</feature>
<evidence type="ECO:0000313" key="5">
    <source>
        <dbReference type="Proteomes" id="UP000054988"/>
    </source>
</evidence>
<gene>
    <name evidence="4" type="ORF">WG66_18761</name>
</gene>
<accession>A0A0W0EWU2</accession>
<proteinExistence type="predicted"/>